<reference evidence="1 2" key="1">
    <citation type="submission" date="2015-03" db="EMBL/GenBank/DDBJ databases">
        <authorList>
            <consortium name="Pathogen Informatics"/>
        </authorList>
    </citation>
    <scope>NUCLEOTIDE SEQUENCE [LARGE SCALE GENOMIC DNA]</scope>
    <source>
        <strain evidence="1 2">G09801536</strain>
    </source>
</reference>
<sequence>MAAGSLAPGLVGLHTHTRVLFCASRLACTHGSCHFHRPSCGAPHIPLVSTPPNCCMPAAIAPLVVVFDGYKKPDIEPAKPKRSGWKAASAIAP</sequence>
<evidence type="ECO:0000313" key="1">
    <source>
        <dbReference type="EMBL" id="COU64054.1"/>
    </source>
</evidence>
<accession>A0A655HLL1</accession>
<protein>
    <submittedName>
        <fullName evidence="1">Uncharacterized protein</fullName>
    </submittedName>
</protein>
<proteinExistence type="predicted"/>
<evidence type="ECO:0000313" key="2">
    <source>
        <dbReference type="Proteomes" id="UP000045842"/>
    </source>
</evidence>
<gene>
    <name evidence="1" type="ORF">ERS007679_00066</name>
</gene>
<dbReference type="AlphaFoldDB" id="A0A655HLL1"/>
<organism evidence="1 2">
    <name type="scientific">Mycobacterium tuberculosis</name>
    <dbReference type="NCBI Taxonomy" id="1773"/>
    <lineage>
        <taxon>Bacteria</taxon>
        <taxon>Bacillati</taxon>
        <taxon>Actinomycetota</taxon>
        <taxon>Actinomycetes</taxon>
        <taxon>Mycobacteriales</taxon>
        <taxon>Mycobacteriaceae</taxon>
        <taxon>Mycobacterium</taxon>
        <taxon>Mycobacterium tuberculosis complex</taxon>
    </lineage>
</organism>
<dbReference type="Proteomes" id="UP000045842">
    <property type="component" value="Unassembled WGS sequence"/>
</dbReference>
<name>A0A655HLL1_MYCTX</name>
<dbReference type="EMBL" id="CSAD01000003">
    <property type="protein sequence ID" value="COU64054.1"/>
    <property type="molecule type" value="Genomic_DNA"/>
</dbReference>